<name>A0A328VAZ4_9CHLR</name>
<evidence type="ECO:0000313" key="5">
    <source>
        <dbReference type="Proteomes" id="UP000248706"/>
    </source>
</evidence>
<comment type="caution">
    <text evidence="4">The sequence shown here is derived from an EMBL/GenBank/DDBJ whole genome shotgun (WGS) entry which is preliminary data.</text>
</comment>
<evidence type="ECO:0000313" key="4">
    <source>
        <dbReference type="EMBL" id="RAQ94798.1"/>
    </source>
</evidence>
<dbReference type="EMBL" id="MCIF01000002">
    <property type="protein sequence ID" value="RAQ94798.1"/>
    <property type="molecule type" value="Genomic_DNA"/>
</dbReference>
<proteinExistence type="predicted"/>
<feature type="domain" description="D-isomer specific 2-hydroxyacid dehydrogenase NAD-binding" evidence="2">
    <location>
        <begin position="163"/>
        <end position="245"/>
    </location>
</feature>
<accession>A0A328VAZ4</accession>
<dbReference type="NCBIfam" id="NF006162">
    <property type="entry name" value="PRK08306.1"/>
    <property type="match status" value="1"/>
</dbReference>
<protein>
    <recommendedName>
        <fullName evidence="6">Dipicolinate synthase subunit A</fullName>
    </recommendedName>
</protein>
<keyword evidence="5" id="KW-1185">Reference proteome</keyword>
<feature type="domain" description="Dipicolinate synthase subunit A N-terminal" evidence="3">
    <location>
        <begin position="20"/>
        <end position="136"/>
    </location>
</feature>
<reference evidence="4 5" key="1">
    <citation type="submission" date="2016-08" db="EMBL/GenBank/DDBJ databases">
        <title>Analysis of Carbohydrate Active Enzymes in Thermogemmatispora T81 Reveals Carbohydrate Degradation Ability.</title>
        <authorList>
            <person name="Tomazini A."/>
            <person name="Lal S."/>
            <person name="Stott M."/>
            <person name="Henrissat B."/>
            <person name="Polikarpov I."/>
            <person name="Sparling R."/>
            <person name="Levin D.B."/>
        </authorList>
    </citation>
    <scope>NUCLEOTIDE SEQUENCE [LARGE SCALE GENOMIC DNA]</scope>
    <source>
        <strain evidence="4 5">T81</strain>
    </source>
</reference>
<dbReference type="InterPro" id="IPR036291">
    <property type="entry name" value="NAD(P)-bd_dom_sf"/>
</dbReference>
<evidence type="ECO:0000256" key="1">
    <source>
        <dbReference type="SAM" id="MobiDB-lite"/>
    </source>
</evidence>
<dbReference type="AlphaFoldDB" id="A0A328VAZ4"/>
<dbReference type="Pfam" id="PF16924">
    <property type="entry name" value="DpaA_N"/>
    <property type="match status" value="1"/>
</dbReference>
<dbReference type="InterPro" id="IPR031629">
    <property type="entry name" value="DpaA_N"/>
</dbReference>
<evidence type="ECO:0000259" key="2">
    <source>
        <dbReference type="Pfam" id="PF02826"/>
    </source>
</evidence>
<dbReference type="Gene3D" id="3.40.50.720">
    <property type="entry name" value="NAD(P)-binding Rossmann-like Domain"/>
    <property type="match status" value="1"/>
</dbReference>
<dbReference type="SUPFAM" id="SSF51735">
    <property type="entry name" value="NAD(P)-binding Rossmann-fold domains"/>
    <property type="match status" value="1"/>
</dbReference>
<dbReference type="InterPro" id="IPR006140">
    <property type="entry name" value="D-isomer_DH_NAD-bd"/>
</dbReference>
<organism evidence="4 5">
    <name type="scientific">Thermogemmatispora tikiterensis</name>
    <dbReference type="NCBI Taxonomy" id="1825093"/>
    <lineage>
        <taxon>Bacteria</taxon>
        <taxon>Bacillati</taxon>
        <taxon>Chloroflexota</taxon>
        <taxon>Ktedonobacteria</taxon>
        <taxon>Thermogemmatisporales</taxon>
        <taxon>Thermogemmatisporaceae</taxon>
        <taxon>Thermogemmatispora</taxon>
    </lineage>
</organism>
<dbReference type="GO" id="GO:0051287">
    <property type="term" value="F:NAD binding"/>
    <property type="evidence" value="ECO:0007669"/>
    <property type="project" value="InterPro"/>
</dbReference>
<feature type="region of interest" description="Disordered" evidence="1">
    <location>
        <begin position="311"/>
        <end position="337"/>
    </location>
</feature>
<evidence type="ECO:0000259" key="3">
    <source>
        <dbReference type="Pfam" id="PF16924"/>
    </source>
</evidence>
<dbReference type="Proteomes" id="UP000248706">
    <property type="component" value="Unassembled WGS sequence"/>
</dbReference>
<gene>
    <name evidence="4" type="ORF">A4R35_04565</name>
</gene>
<evidence type="ECO:0008006" key="6">
    <source>
        <dbReference type="Google" id="ProtNLM"/>
    </source>
</evidence>
<sequence>MGTAAGDERRGEQAMLSGLQVAVIGGDGRELEVLKGLLAEGAAVRACGCPPAAAEIMGRPQCQTLAEAIAGSDVIIAPVPVIAPDGSLYAPQWPEPLFLDAAALAGVKPGALLLIGTSTPQLRTLAQERGLRIQEYGDDDELMILRAPTIAEGAIGLTIANTEVSIHDAQVLVVGFGRIGFTLTRLLLNMGAHVRVAARNPVQRARAWELGARPLSLEELATAVADCDMVFNTVPALVLTRAVLEQMRGDVFVLDIAAAPGGTDFEAARELGIKALLGRGLGSRAPRTAGRSQWQGLRKLILAALPTLRGEQSGASGGSGQGTGSRSASNNGGGHDC</sequence>
<dbReference type="Pfam" id="PF02826">
    <property type="entry name" value="2-Hacid_dh_C"/>
    <property type="match status" value="1"/>
</dbReference>